<protein>
    <submittedName>
        <fullName evidence="11">MbnH family di-heme enzyme</fullName>
    </submittedName>
</protein>
<dbReference type="Gene3D" id="1.10.760.10">
    <property type="entry name" value="Cytochrome c-like domain"/>
    <property type="match status" value="2"/>
</dbReference>
<evidence type="ECO:0000256" key="6">
    <source>
        <dbReference type="ARBA" id="ARBA00023002"/>
    </source>
</evidence>
<reference evidence="12" key="1">
    <citation type="journal article" date="2019" name="Int. J. Syst. Evol. Microbiol.">
        <title>The Global Catalogue of Microorganisms (GCM) 10K type strain sequencing project: providing services to taxonomists for standard genome sequencing and annotation.</title>
        <authorList>
            <consortium name="The Broad Institute Genomics Platform"/>
            <consortium name="The Broad Institute Genome Sequencing Center for Infectious Disease"/>
            <person name="Wu L."/>
            <person name="Ma J."/>
        </authorList>
    </citation>
    <scope>NUCLEOTIDE SEQUENCE [LARGE SCALE GENOMIC DNA]</scope>
    <source>
        <strain evidence="12">KCTC 52277</strain>
    </source>
</reference>
<keyword evidence="2 8" id="KW-0349">Heme</keyword>
<dbReference type="InterPro" id="IPR009056">
    <property type="entry name" value="Cyt_c-like_dom"/>
</dbReference>
<dbReference type="SUPFAM" id="SSF46626">
    <property type="entry name" value="Cytochrome c"/>
    <property type="match status" value="2"/>
</dbReference>
<dbReference type="EMBL" id="JBHRTD010000018">
    <property type="protein sequence ID" value="MFC3140094.1"/>
    <property type="molecule type" value="Genomic_DNA"/>
</dbReference>
<comment type="subcellular location">
    <subcellularLocation>
        <location evidence="1">Periplasm</location>
    </subcellularLocation>
</comment>
<dbReference type="NCBIfam" id="TIGR04039">
    <property type="entry name" value="MXAN_0977_Heme2"/>
    <property type="match status" value="1"/>
</dbReference>
<evidence type="ECO:0000256" key="5">
    <source>
        <dbReference type="ARBA" id="ARBA00022764"/>
    </source>
</evidence>
<gene>
    <name evidence="11" type="ORF">ACFOE0_18195</name>
</gene>
<proteinExistence type="predicted"/>
<evidence type="ECO:0000313" key="11">
    <source>
        <dbReference type="EMBL" id="MFC3140094.1"/>
    </source>
</evidence>
<accession>A0ABV7GIP8</accession>
<dbReference type="Proteomes" id="UP001595621">
    <property type="component" value="Unassembled WGS sequence"/>
</dbReference>
<dbReference type="PIRSF" id="PIRSF000294">
    <property type="entry name" value="Cytochrome-c_peroxidase"/>
    <property type="match status" value="1"/>
</dbReference>
<comment type="caution">
    <text evidence="11">The sequence shown here is derived from an EMBL/GenBank/DDBJ whole genome shotgun (WGS) entry which is preliminary data.</text>
</comment>
<dbReference type="PANTHER" id="PTHR30600:SF14">
    <property type="entry name" value="CYTOCHROME C PEROXIDASE"/>
    <property type="match status" value="1"/>
</dbReference>
<evidence type="ECO:0000256" key="3">
    <source>
        <dbReference type="ARBA" id="ARBA00022723"/>
    </source>
</evidence>
<dbReference type="PANTHER" id="PTHR30600">
    <property type="entry name" value="CYTOCHROME C PEROXIDASE-RELATED"/>
    <property type="match status" value="1"/>
</dbReference>
<dbReference type="Pfam" id="PF03150">
    <property type="entry name" value="CCP_MauG"/>
    <property type="match status" value="1"/>
</dbReference>
<keyword evidence="12" id="KW-1185">Reference proteome</keyword>
<evidence type="ECO:0000256" key="4">
    <source>
        <dbReference type="ARBA" id="ARBA00022729"/>
    </source>
</evidence>
<dbReference type="InterPro" id="IPR026259">
    <property type="entry name" value="MauG/Cytc_peroxidase"/>
</dbReference>
<organism evidence="11 12">
    <name type="scientific">Shewanella submarina</name>
    <dbReference type="NCBI Taxonomy" id="2016376"/>
    <lineage>
        <taxon>Bacteria</taxon>
        <taxon>Pseudomonadati</taxon>
        <taxon>Pseudomonadota</taxon>
        <taxon>Gammaproteobacteria</taxon>
        <taxon>Alteromonadales</taxon>
        <taxon>Shewanellaceae</taxon>
        <taxon>Shewanella</taxon>
    </lineage>
</organism>
<evidence type="ECO:0000256" key="7">
    <source>
        <dbReference type="ARBA" id="ARBA00023004"/>
    </source>
</evidence>
<evidence type="ECO:0000259" key="10">
    <source>
        <dbReference type="PROSITE" id="PS51007"/>
    </source>
</evidence>
<name>A0ABV7GIP8_9GAMM</name>
<dbReference type="InterPro" id="IPR023929">
    <property type="entry name" value="MbnH-like"/>
</dbReference>
<keyword evidence="5" id="KW-0574">Periplasm</keyword>
<dbReference type="InterPro" id="IPR051395">
    <property type="entry name" value="Cytochrome_c_Peroxidase/MauG"/>
</dbReference>
<feature type="region of interest" description="Disordered" evidence="9">
    <location>
        <begin position="272"/>
        <end position="294"/>
    </location>
</feature>
<evidence type="ECO:0000313" key="12">
    <source>
        <dbReference type="Proteomes" id="UP001595621"/>
    </source>
</evidence>
<feature type="domain" description="Cytochrome c" evidence="10">
    <location>
        <begin position="217"/>
        <end position="375"/>
    </location>
</feature>
<sequence length="399" mass="44689">MTGVKEAGLLIIMLGLVTLPGCLPSQEPTEETQVYQWALPDDFPLPQVPPENPMSDAKVELGRHLFYDRALSANQRQSCASCHLQSHAFAEPLRVSTGSTGEQHRRNAPALVNIAYNKNLTWAHNGLTQIERQVLIPLFGQEPIEMGVSGHEQQVLQRLTRAPYPELFIKAYGEAYAGKPEFIQVTQALSSFVRSLISLSSPFDRYAYYEDDYAINDQVRAGMKLFFSERMECHHCHGGFNFTQSTSHQKQPLDRRPFHNIGLYYTSRTKLTDDSQGYPDKDRGLGELTGKPQDDGRFRAPTLRNIALTAPYMHDGSVASLEEVIEIYAAGGREITSGLFAGDGRRHPFKSPFVNGFDISAQEKQDLIAFLNSLTDESFISNPAFSDPWPVTEQMTSLR</sequence>
<evidence type="ECO:0000256" key="2">
    <source>
        <dbReference type="ARBA" id="ARBA00022617"/>
    </source>
</evidence>
<keyword evidence="3 8" id="KW-0479">Metal-binding</keyword>
<dbReference type="RefSeq" id="WP_248934032.1">
    <property type="nucleotide sequence ID" value="NZ_JAKILF010000001.1"/>
</dbReference>
<evidence type="ECO:0000256" key="1">
    <source>
        <dbReference type="ARBA" id="ARBA00004418"/>
    </source>
</evidence>
<keyword evidence="7 8" id="KW-0408">Iron</keyword>
<dbReference type="InterPro" id="IPR004852">
    <property type="entry name" value="Di-haem_cyt_c_peroxidsae"/>
</dbReference>
<evidence type="ECO:0000256" key="8">
    <source>
        <dbReference type="PROSITE-ProRule" id="PRU00433"/>
    </source>
</evidence>
<keyword evidence="6" id="KW-0560">Oxidoreductase</keyword>
<evidence type="ECO:0000256" key="9">
    <source>
        <dbReference type="SAM" id="MobiDB-lite"/>
    </source>
</evidence>
<keyword evidence="4" id="KW-0732">Signal</keyword>
<dbReference type="PROSITE" id="PS51007">
    <property type="entry name" value="CYTC"/>
    <property type="match status" value="1"/>
</dbReference>
<dbReference type="InterPro" id="IPR036909">
    <property type="entry name" value="Cyt_c-like_dom_sf"/>
</dbReference>